<feature type="region of interest" description="Disordered" evidence="1">
    <location>
        <begin position="25"/>
        <end position="52"/>
    </location>
</feature>
<accession>A0AAN6MXY5</accession>
<evidence type="ECO:0000313" key="3">
    <source>
        <dbReference type="Proteomes" id="UP001303473"/>
    </source>
</evidence>
<organism evidence="2 3">
    <name type="scientific">Diplogelasinospora grovesii</name>
    <dbReference type="NCBI Taxonomy" id="303347"/>
    <lineage>
        <taxon>Eukaryota</taxon>
        <taxon>Fungi</taxon>
        <taxon>Dikarya</taxon>
        <taxon>Ascomycota</taxon>
        <taxon>Pezizomycotina</taxon>
        <taxon>Sordariomycetes</taxon>
        <taxon>Sordariomycetidae</taxon>
        <taxon>Sordariales</taxon>
        <taxon>Diplogelasinosporaceae</taxon>
        <taxon>Diplogelasinospora</taxon>
    </lineage>
</organism>
<reference evidence="3" key="1">
    <citation type="journal article" date="2023" name="Mol. Phylogenet. Evol.">
        <title>Genome-scale phylogeny and comparative genomics of the fungal order Sordariales.</title>
        <authorList>
            <person name="Hensen N."/>
            <person name="Bonometti L."/>
            <person name="Westerberg I."/>
            <person name="Brannstrom I.O."/>
            <person name="Guillou S."/>
            <person name="Cros-Aarteil S."/>
            <person name="Calhoun S."/>
            <person name="Haridas S."/>
            <person name="Kuo A."/>
            <person name="Mondo S."/>
            <person name="Pangilinan J."/>
            <person name="Riley R."/>
            <person name="LaButti K."/>
            <person name="Andreopoulos B."/>
            <person name="Lipzen A."/>
            <person name="Chen C."/>
            <person name="Yan M."/>
            <person name="Daum C."/>
            <person name="Ng V."/>
            <person name="Clum A."/>
            <person name="Steindorff A."/>
            <person name="Ohm R.A."/>
            <person name="Martin F."/>
            <person name="Silar P."/>
            <person name="Natvig D.O."/>
            <person name="Lalanne C."/>
            <person name="Gautier V."/>
            <person name="Ament-Velasquez S.L."/>
            <person name="Kruys A."/>
            <person name="Hutchinson M.I."/>
            <person name="Powell A.J."/>
            <person name="Barry K."/>
            <person name="Miller A.N."/>
            <person name="Grigoriev I.V."/>
            <person name="Debuchy R."/>
            <person name="Gladieux P."/>
            <person name="Hiltunen Thoren M."/>
            <person name="Johannesson H."/>
        </authorList>
    </citation>
    <scope>NUCLEOTIDE SEQUENCE [LARGE SCALE GENOMIC DNA]</scope>
    <source>
        <strain evidence="3">CBS 340.73</strain>
    </source>
</reference>
<comment type="caution">
    <text evidence="2">The sequence shown here is derived from an EMBL/GenBank/DDBJ whole genome shotgun (WGS) entry which is preliminary data.</text>
</comment>
<sequence length="115" mass="12871">EFLFSLFRRALDSYRAFLKTKHRSKHSGTPLHSFIMPGDSDSSPASTPPSSVTVSRNLPDTAALLLVLICYVHILRLHVALFAHIQQYLQFISETGDRTINALPGLCGFDNFPLR</sequence>
<protein>
    <submittedName>
        <fullName evidence="2">Uncharacterized protein</fullName>
    </submittedName>
</protein>
<evidence type="ECO:0000313" key="2">
    <source>
        <dbReference type="EMBL" id="KAK3935009.1"/>
    </source>
</evidence>
<feature type="non-terminal residue" evidence="2">
    <location>
        <position position="1"/>
    </location>
</feature>
<name>A0AAN6MXY5_9PEZI</name>
<gene>
    <name evidence="2" type="ORF">QBC46DRAFT_59191</name>
</gene>
<feature type="compositionally biased region" description="Low complexity" evidence="1">
    <location>
        <begin position="39"/>
        <end position="52"/>
    </location>
</feature>
<proteinExistence type="predicted"/>
<dbReference type="Proteomes" id="UP001303473">
    <property type="component" value="Unassembled WGS sequence"/>
</dbReference>
<dbReference type="EMBL" id="MU853946">
    <property type="protein sequence ID" value="KAK3935009.1"/>
    <property type="molecule type" value="Genomic_DNA"/>
</dbReference>
<evidence type="ECO:0000256" key="1">
    <source>
        <dbReference type="SAM" id="MobiDB-lite"/>
    </source>
</evidence>
<keyword evidence="3" id="KW-1185">Reference proteome</keyword>
<dbReference type="AlphaFoldDB" id="A0AAN6MXY5"/>